<protein>
    <recommendedName>
        <fullName evidence="3">FAS1 domain-containing protein</fullName>
    </recommendedName>
</protein>
<dbReference type="InterPro" id="IPR036378">
    <property type="entry name" value="FAS1_dom_sf"/>
</dbReference>
<evidence type="ECO:0000256" key="2">
    <source>
        <dbReference type="SAM" id="SignalP"/>
    </source>
</evidence>
<evidence type="ECO:0000259" key="3">
    <source>
        <dbReference type="PROSITE" id="PS50213"/>
    </source>
</evidence>
<evidence type="ECO:0000313" key="4">
    <source>
        <dbReference type="EMBL" id="RSL87985.1"/>
    </source>
</evidence>
<dbReference type="EMBL" id="NKCK01000269">
    <property type="protein sequence ID" value="RSL87985.1"/>
    <property type="molecule type" value="Genomic_DNA"/>
</dbReference>
<evidence type="ECO:0000256" key="1">
    <source>
        <dbReference type="SAM" id="MobiDB-lite"/>
    </source>
</evidence>
<dbReference type="SUPFAM" id="SSF82153">
    <property type="entry name" value="FAS1 domain"/>
    <property type="match status" value="2"/>
</dbReference>
<feature type="domain" description="FAS1" evidence="3">
    <location>
        <begin position="210"/>
        <end position="333"/>
    </location>
</feature>
<comment type="caution">
    <text evidence="4">The sequence shown here is derived from an EMBL/GenBank/DDBJ whole genome shotgun (WGS) entry which is preliminary data.</text>
</comment>
<feature type="compositionally biased region" description="Low complexity" evidence="1">
    <location>
        <begin position="347"/>
        <end position="377"/>
    </location>
</feature>
<dbReference type="Proteomes" id="UP000287144">
    <property type="component" value="Unassembled WGS sequence"/>
</dbReference>
<dbReference type="InterPro" id="IPR000782">
    <property type="entry name" value="FAS1_domain"/>
</dbReference>
<reference evidence="4 5" key="1">
    <citation type="submission" date="2017-06" db="EMBL/GenBank/DDBJ databases">
        <title>Comparative genomic analysis of Ambrosia Fusariam Clade fungi.</title>
        <authorList>
            <person name="Stajich J.E."/>
            <person name="Carrillo J."/>
            <person name="Kijimoto T."/>
            <person name="Eskalen A."/>
            <person name="O'Donnell K."/>
            <person name="Kasson M."/>
        </authorList>
    </citation>
    <scope>NUCLEOTIDE SEQUENCE [LARGE SCALE GENOMIC DNA]</scope>
    <source>
        <strain evidence="4 5">NRRL62579</strain>
    </source>
</reference>
<keyword evidence="2" id="KW-0732">Signal</keyword>
<dbReference type="AlphaFoldDB" id="A0A428SDY2"/>
<dbReference type="PANTHER" id="PTHR10900">
    <property type="entry name" value="PERIOSTIN-RELATED"/>
    <property type="match status" value="1"/>
</dbReference>
<organism evidence="4 5">
    <name type="scientific">Fusarium oligoseptatum</name>
    <dbReference type="NCBI Taxonomy" id="2604345"/>
    <lineage>
        <taxon>Eukaryota</taxon>
        <taxon>Fungi</taxon>
        <taxon>Dikarya</taxon>
        <taxon>Ascomycota</taxon>
        <taxon>Pezizomycotina</taxon>
        <taxon>Sordariomycetes</taxon>
        <taxon>Hypocreomycetidae</taxon>
        <taxon>Hypocreales</taxon>
        <taxon>Nectriaceae</taxon>
        <taxon>Fusarium</taxon>
        <taxon>Fusarium solani species complex</taxon>
    </lineage>
</organism>
<proteinExistence type="predicted"/>
<dbReference type="STRING" id="1325735.A0A428SDY2"/>
<dbReference type="SMART" id="SM00554">
    <property type="entry name" value="FAS1"/>
    <property type="match status" value="2"/>
</dbReference>
<feature type="chain" id="PRO_5019304846" description="FAS1 domain-containing protein" evidence="2">
    <location>
        <begin position="21"/>
        <end position="404"/>
    </location>
</feature>
<accession>A0A428SDY2</accession>
<dbReference type="PANTHER" id="PTHR10900:SF77">
    <property type="entry name" value="FI19380P1"/>
    <property type="match status" value="1"/>
</dbReference>
<gene>
    <name evidence="4" type="ORF">CEP52_015359</name>
</gene>
<dbReference type="PROSITE" id="PS50213">
    <property type="entry name" value="FAS1"/>
    <property type="match status" value="2"/>
</dbReference>
<feature type="domain" description="FAS1" evidence="3">
    <location>
        <begin position="24"/>
        <end position="205"/>
    </location>
</feature>
<sequence length="404" mass="42920">MRSSLCQVAASFALLSLVGAQSLPEELADAISDYPTLSLFRSLIGAAPQGLTKTFSEKSTDITVLVPTNDAIEKYLKEAGVTDVTALDEDDIQVFFSYHIMAASLQSSDFDDPKGKTVPTLLQSEEFNNRTAGPDLVQDFGKQATGQVVFASKIDQSDKKEKRQQIKGDEVNLRSGLAQDVKMTAVDGKWGPKDANTFQVVNSVLLPPRPCSVTVRTVKDDRLDGLDKALKSTGLWPALDHSKNVTCLAPTTKAFEDAGDLSKEELTGALLAHTLDQVTYTDYLTDGMVIGTLNKTTVRVFIKGDDIYFNNAKVIKANVLTNNGLIHMLDQVIQSSGEPSSSAKGVSPSETSSETSSETASETGTATGTGSTTSETAAQTTNAASSLSFGYAGVIALIAGLLLN</sequence>
<dbReference type="InterPro" id="IPR050904">
    <property type="entry name" value="Adhesion/Biosynth-related"/>
</dbReference>
<evidence type="ECO:0000313" key="5">
    <source>
        <dbReference type="Proteomes" id="UP000287144"/>
    </source>
</evidence>
<keyword evidence="5" id="KW-1185">Reference proteome</keyword>
<dbReference type="Pfam" id="PF02469">
    <property type="entry name" value="Fasciclin"/>
    <property type="match status" value="2"/>
</dbReference>
<feature type="region of interest" description="Disordered" evidence="1">
    <location>
        <begin position="336"/>
        <end position="377"/>
    </location>
</feature>
<feature type="signal peptide" evidence="2">
    <location>
        <begin position="1"/>
        <end position="20"/>
    </location>
</feature>
<dbReference type="Gene3D" id="2.30.180.10">
    <property type="entry name" value="FAS1 domain"/>
    <property type="match status" value="2"/>
</dbReference>
<name>A0A428SDY2_9HYPO</name>